<keyword evidence="4" id="KW-1133">Transmembrane helix</keyword>
<evidence type="ECO:0000256" key="2">
    <source>
        <dbReference type="ARBA" id="ARBA00022448"/>
    </source>
</evidence>
<dbReference type="InterPro" id="IPR020846">
    <property type="entry name" value="MFS_dom"/>
</dbReference>
<dbReference type="PANTHER" id="PTHR42718">
    <property type="entry name" value="MAJOR FACILITATOR SUPERFAMILY MULTIDRUG TRANSPORTER MFSC"/>
    <property type="match status" value="1"/>
</dbReference>
<evidence type="ECO:0000256" key="4">
    <source>
        <dbReference type="ARBA" id="ARBA00022989"/>
    </source>
</evidence>
<dbReference type="RefSeq" id="WP_005304698.1">
    <property type="nucleotide sequence ID" value="NZ_PYOG01000003.1"/>
</dbReference>
<proteinExistence type="predicted"/>
<evidence type="ECO:0000256" key="3">
    <source>
        <dbReference type="ARBA" id="ARBA00022692"/>
    </source>
</evidence>
<dbReference type="OrthoDB" id="9812221at2"/>
<dbReference type="PANTHER" id="PTHR42718:SF9">
    <property type="entry name" value="MAJOR FACILITATOR SUPERFAMILY MULTIDRUG TRANSPORTER MFSC"/>
    <property type="match status" value="1"/>
</dbReference>
<dbReference type="SUPFAM" id="SSF103473">
    <property type="entry name" value="MFS general substrate transporter"/>
    <property type="match status" value="1"/>
</dbReference>
<feature type="domain" description="Major facilitator superfamily (MFS) profile" evidence="6">
    <location>
        <begin position="14"/>
        <end position="516"/>
    </location>
</feature>
<dbReference type="Proteomes" id="UP000251647">
    <property type="component" value="Unassembled WGS sequence"/>
</dbReference>
<dbReference type="InterPro" id="IPR011701">
    <property type="entry name" value="MFS"/>
</dbReference>
<dbReference type="InterPro" id="IPR036259">
    <property type="entry name" value="MFS_trans_sf"/>
</dbReference>
<dbReference type="GO" id="GO:0022857">
    <property type="term" value="F:transmembrane transporter activity"/>
    <property type="evidence" value="ECO:0007669"/>
    <property type="project" value="InterPro"/>
</dbReference>
<comment type="subcellular location">
    <subcellularLocation>
        <location evidence="1">Membrane</location>
        <topology evidence="1">Multi-pass membrane protein</topology>
    </subcellularLocation>
</comment>
<dbReference type="PROSITE" id="PS50850">
    <property type="entry name" value="MFS"/>
    <property type="match status" value="1"/>
</dbReference>
<evidence type="ECO:0000313" key="7">
    <source>
        <dbReference type="EMBL" id="SPY44667.1"/>
    </source>
</evidence>
<accession>A0A2T3QN14</accession>
<protein>
    <submittedName>
        <fullName evidence="7">Methyl viologen resistance protein SmvA</fullName>
    </submittedName>
</protein>
<name>A0A2T3QN14_PHODM</name>
<keyword evidence="3" id="KW-0812">Transmembrane</keyword>
<evidence type="ECO:0000313" key="8">
    <source>
        <dbReference type="Proteomes" id="UP000251647"/>
    </source>
</evidence>
<dbReference type="GO" id="GO:0016020">
    <property type="term" value="C:membrane"/>
    <property type="evidence" value="ECO:0007669"/>
    <property type="project" value="UniProtKB-SubCell"/>
</dbReference>
<organism evidence="7 8">
    <name type="scientific">Photobacterium damselae</name>
    <dbReference type="NCBI Taxonomy" id="38293"/>
    <lineage>
        <taxon>Bacteria</taxon>
        <taxon>Pseudomonadati</taxon>
        <taxon>Pseudomonadota</taxon>
        <taxon>Gammaproteobacteria</taxon>
        <taxon>Vibrionales</taxon>
        <taxon>Vibrionaceae</taxon>
        <taxon>Photobacterium</taxon>
    </lineage>
</organism>
<dbReference type="Gene3D" id="1.20.1250.20">
    <property type="entry name" value="MFS general substrate transporter like domains"/>
    <property type="match status" value="1"/>
</dbReference>
<gene>
    <name evidence="7" type="primary">smvA</name>
    <name evidence="7" type="ORF">NCTC11647_03617</name>
</gene>
<keyword evidence="2" id="KW-0813">Transport</keyword>
<evidence type="ECO:0000256" key="1">
    <source>
        <dbReference type="ARBA" id="ARBA00004141"/>
    </source>
</evidence>
<sequence>MNNREGWLSYEVYLLLCVCLAQIITSADNITTALSIKEIMLFFDVNLSTGQIITAFYSVICASLMIISGIFGYFLNWKKIFQLGLCFTFLGEFFAITSHHLLSFVGLSRVFFGLGASLILPACVSLLSTIIRKKNRVLAFSIWGTSVAVVIALFPLLLNALHIYWEWRSGYIILAILSLVVLGLSCKMPEPDFIKSNLKINLSEVILVFVTLMLFLLAIVLIPKFGFITPSLSIGFYLFDYISIPLILFLTSITTFFIYLNIKNENNSIIPQSFYTLTSLCGFYMLALLYVIYGGVLFVIVSYISLGQYPSITLALSTTIFAISMFISSVVAATVLKDKTSQELNTMGLTIITISLFSLAFVMQPKIPSYYFYIALAPIGIGCGFLATKINLVINCSVGIKFSGQSSGAQASAKNIGYVLGVISFGMLLTYATKYEFVDVIGNNTMFLNIDTLDKSIVNGINFMGNEQLMDYFDKALISYNKPELMVINNVIKTKAVSIVLLVGSVLTLLSIPIGNKVASC</sequence>
<dbReference type="AlphaFoldDB" id="A0A2T3QN14"/>
<dbReference type="EMBL" id="UATL01000005">
    <property type="protein sequence ID" value="SPY44667.1"/>
    <property type="molecule type" value="Genomic_DNA"/>
</dbReference>
<dbReference type="Pfam" id="PF07690">
    <property type="entry name" value="MFS_1"/>
    <property type="match status" value="1"/>
</dbReference>
<reference evidence="7 8" key="1">
    <citation type="submission" date="2018-06" db="EMBL/GenBank/DDBJ databases">
        <authorList>
            <consortium name="Pathogen Informatics"/>
            <person name="Doyle S."/>
        </authorList>
    </citation>
    <scope>NUCLEOTIDE SEQUENCE [LARGE SCALE GENOMIC DNA]</scope>
    <source>
        <strain evidence="7 8">NCTC11647</strain>
    </source>
</reference>
<evidence type="ECO:0000256" key="5">
    <source>
        <dbReference type="ARBA" id="ARBA00023136"/>
    </source>
</evidence>
<evidence type="ECO:0000259" key="6">
    <source>
        <dbReference type="PROSITE" id="PS50850"/>
    </source>
</evidence>
<keyword evidence="5" id="KW-0472">Membrane</keyword>